<reference evidence="1" key="1">
    <citation type="submission" date="2022-04" db="EMBL/GenBank/DDBJ databases">
        <title>A functionally conserved STORR gene fusion in Papaver species that diverged 16.8 million years ago.</title>
        <authorList>
            <person name="Catania T."/>
        </authorList>
    </citation>
    <scope>NUCLEOTIDE SEQUENCE</scope>
    <source>
        <strain evidence="1">S-188037</strain>
    </source>
</reference>
<keyword evidence="2" id="KW-1185">Reference proteome</keyword>
<feature type="non-terminal residue" evidence="1">
    <location>
        <position position="1"/>
    </location>
</feature>
<evidence type="ECO:0000313" key="2">
    <source>
        <dbReference type="Proteomes" id="UP001202328"/>
    </source>
</evidence>
<proteinExistence type="predicted"/>
<organism evidence="1 2">
    <name type="scientific">Papaver atlanticum</name>
    <dbReference type="NCBI Taxonomy" id="357466"/>
    <lineage>
        <taxon>Eukaryota</taxon>
        <taxon>Viridiplantae</taxon>
        <taxon>Streptophyta</taxon>
        <taxon>Embryophyta</taxon>
        <taxon>Tracheophyta</taxon>
        <taxon>Spermatophyta</taxon>
        <taxon>Magnoliopsida</taxon>
        <taxon>Ranunculales</taxon>
        <taxon>Papaveraceae</taxon>
        <taxon>Papaveroideae</taxon>
        <taxon>Papaver</taxon>
    </lineage>
</organism>
<accession>A0AAD4TBZ0</accession>
<dbReference type="EMBL" id="JAJJMB010002020">
    <property type="protein sequence ID" value="KAI3953869.1"/>
    <property type="molecule type" value="Genomic_DNA"/>
</dbReference>
<name>A0AAD4TBZ0_9MAGN</name>
<dbReference type="Proteomes" id="UP001202328">
    <property type="component" value="Unassembled WGS sequence"/>
</dbReference>
<evidence type="ECO:0000313" key="1">
    <source>
        <dbReference type="EMBL" id="KAI3953869.1"/>
    </source>
</evidence>
<sequence>MENHWNPALIAAQVSKIQTRLGIRKSDFGAPSHACQYCSVVDCYQESIKRSQSVVNCEFSICCSR</sequence>
<gene>
    <name evidence="1" type="ORF">MKW98_017693</name>
</gene>
<protein>
    <submittedName>
        <fullName evidence="1">Uncharacterized protein</fullName>
    </submittedName>
</protein>
<dbReference type="AlphaFoldDB" id="A0AAD4TBZ0"/>
<comment type="caution">
    <text evidence="1">The sequence shown here is derived from an EMBL/GenBank/DDBJ whole genome shotgun (WGS) entry which is preliminary data.</text>
</comment>